<dbReference type="Proteomes" id="UP000464318">
    <property type="component" value="Chromosome"/>
</dbReference>
<dbReference type="InterPro" id="IPR009081">
    <property type="entry name" value="PP-bd_ACP"/>
</dbReference>
<proteinExistence type="predicted"/>
<dbReference type="AlphaFoldDB" id="A0A6P1QVM5"/>
<organism evidence="1 2">
    <name type="scientific">Bergeyella cardium</name>
    <dbReference type="NCBI Taxonomy" id="1585976"/>
    <lineage>
        <taxon>Bacteria</taxon>
        <taxon>Pseudomonadati</taxon>
        <taxon>Bacteroidota</taxon>
        <taxon>Flavobacteriia</taxon>
        <taxon>Flavobacteriales</taxon>
        <taxon>Weeksellaceae</taxon>
        <taxon>Bergeyella</taxon>
    </lineage>
</organism>
<sequence>MKEQIVAIMSEVFELPIADFPAEISQKTIENWDSLRHLNLIVELEDSFDKSFEPEEISEMITLDKIIEMLQK</sequence>
<accession>A0A6P1QVM5</accession>
<protein>
    <submittedName>
        <fullName evidence="1">Acyl carrier protein</fullName>
    </submittedName>
</protein>
<evidence type="ECO:0000313" key="1">
    <source>
        <dbReference type="EMBL" id="QHN65859.1"/>
    </source>
</evidence>
<name>A0A6P1QVM5_9FLAO</name>
<keyword evidence="2" id="KW-1185">Reference proteome</keyword>
<dbReference type="SUPFAM" id="SSF47336">
    <property type="entry name" value="ACP-like"/>
    <property type="match status" value="1"/>
</dbReference>
<reference evidence="1 2" key="1">
    <citation type="submission" date="2018-04" db="EMBL/GenBank/DDBJ databases">
        <title>Characteristic and Complete Genome Sequencing of A Novel Member of Infective Endocarditis Causative Bacteria: Bergeyella cardium QL-PH.</title>
        <authorList>
            <person name="Pan H."/>
            <person name="Sun E."/>
            <person name="Zhang Y."/>
        </authorList>
    </citation>
    <scope>NUCLEOTIDE SEQUENCE [LARGE SCALE GENOMIC DNA]</scope>
    <source>
        <strain evidence="1 2">HPQL</strain>
    </source>
</reference>
<evidence type="ECO:0000313" key="2">
    <source>
        <dbReference type="Proteomes" id="UP000464318"/>
    </source>
</evidence>
<dbReference type="EMBL" id="CP029149">
    <property type="protein sequence ID" value="QHN65859.1"/>
    <property type="molecule type" value="Genomic_DNA"/>
</dbReference>
<dbReference type="OrthoDB" id="9811033at2"/>
<dbReference type="RefSeq" id="WP_120489112.1">
    <property type="nucleotide sequence ID" value="NZ_CP029149.1"/>
</dbReference>
<gene>
    <name evidence="1" type="ORF">DBX24_08185</name>
</gene>
<dbReference type="PROSITE" id="PS50075">
    <property type="entry name" value="CARRIER"/>
    <property type="match status" value="1"/>
</dbReference>
<dbReference type="InterPro" id="IPR036736">
    <property type="entry name" value="ACP-like_sf"/>
</dbReference>
<dbReference type="Gene3D" id="1.10.1200.10">
    <property type="entry name" value="ACP-like"/>
    <property type="match status" value="1"/>
</dbReference>
<dbReference type="KEGG" id="bcad:DBX24_08185"/>